<evidence type="ECO:0000313" key="1">
    <source>
        <dbReference type="EMBL" id="TMI76785.1"/>
    </source>
</evidence>
<dbReference type="EMBL" id="VBAO01000498">
    <property type="protein sequence ID" value="TMI76785.1"/>
    <property type="molecule type" value="Genomic_DNA"/>
</dbReference>
<dbReference type="Proteomes" id="UP000320048">
    <property type="component" value="Unassembled WGS sequence"/>
</dbReference>
<gene>
    <name evidence="1" type="ORF">E6H04_14755</name>
</gene>
<feature type="non-terminal residue" evidence="1">
    <location>
        <position position="135"/>
    </location>
</feature>
<protein>
    <submittedName>
        <fullName evidence="1">Uncharacterized protein</fullName>
    </submittedName>
</protein>
<accession>A0A537IZV7</accession>
<comment type="caution">
    <text evidence="1">The sequence shown here is derived from an EMBL/GenBank/DDBJ whole genome shotgun (WGS) entry which is preliminary data.</text>
</comment>
<proteinExistence type="predicted"/>
<organism evidence="1 2">
    <name type="scientific">Candidatus Segetimicrobium genomatis</name>
    <dbReference type="NCBI Taxonomy" id="2569760"/>
    <lineage>
        <taxon>Bacteria</taxon>
        <taxon>Bacillati</taxon>
        <taxon>Candidatus Sysuimicrobiota</taxon>
        <taxon>Candidatus Sysuimicrobiia</taxon>
        <taxon>Candidatus Sysuimicrobiales</taxon>
        <taxon>Candidatus Segetimicrobiaceae</taxon>
        <taxon>Candidatus Segetimicrobium</taxon>
    </lineage>
</organism>
<sequence>MGDLTRELPYWTIRDGAVVLRDGSYRLGFDVTLPGTEVWDAAQLAACNERLRILIGTAVPEGECLRMLLEIHPDYTDLLRAYADVCRSPHPVVRDLHGRRVSALSEAQASGRLVNSRLIFDLSYHPERRPRRGWW</sequence>
<dbReference type="AlphaFoldDB" id="A0A537IZV7"/>
<evidence type="ECO:0000313" key="2">
    <source>
        <dbReference type="Proteomes" id="UP000320048"/>
    </source>
</evidence>
<name>A0A537IZV7_9BACT</name>
<reference evidence="1 2" key="1">
    <citation type="journal article" date="2019" name="Nat. Microbiol.">
        <title>Mediterranean grassland soil C-N compound turnover is dependent on rainfall and depth, and is mediated by genomically divergent microorganisms.</title>
        <authorList>
            <person name="Diamond S."/>
            <person name="Andeer P.F."/>
            <person name="Li Z."/>
            <person name="Crits-Christoph A."/>
            <person name="Burstein D."/>
            <person name="Anantharaman K."/>
            <person name="Lane K.R."/>
            <person name="Thomas B.C."/>
            <person name="Pan C."/>
            <person name="Northen T.R."/>
            <person name="Banfield J.F."/>
        </authorList>
    </citation>
    <scope>NUCLEOTIDE SEQUENCE [LARGE SCALE GENOMIC DNA]</scope>
    <source>
        <strain evidence="1">NP_7</strain>
    </source>
</reference>